<reference evidence="2" key="1">
    <citation type="submission" date="2014-09" db="EMBL/GenBank/DDBJ databases">
        <authorList>
            <person name="Sharma Rahul"/>
            <person name="Thines Marco"/>
        </authorList>
    </citation>
    <scope>NUCLEOTIDE SEQUENCE [LARGE SCALE GENOMIC DNA]</scope>
</reference>
<accession>A0A0P1AIG3</accession>
<dbReference type="EMBL" id="CCYD01000523">
    <property type="protein sequence ID" value="CEG40638.1"/>
    <property type="molecule type" value="Genomic_DNA"/>
</dbReference>
<dbReference type="RefSeq" id="XP_024577007.1">
    <property type="nucleotide sequence ID" value="XM_024726318.1"/>
</dbReference>
<evidence type="ECO:0000313" key="1">
    <source>
        <dbReference type="EMBL" id="CEG40638.1"/>
    </source>
</evidence>
<organism evidence="1 2">
    <name type="scientific">Plasmopara halstedii</name>
    <name type="common">Downy mildew of sunflower</name>
    <dbReference type="NCBI Taxonomy" id="4781"/>
    <lineage>
        <taxon>Eukaryota</taxon>
        <taxon>Sar</taxon>
        <taxon>Stramenopiles</taxon>
        <taxon>Oomycota</taxon>
        <taxon>Peronosporomycetes</taxon>
        <taxon>Peronosporales</taxon>
        <taxon>Peronosporaceae</taxon>
        <taxon>Plasmopara</taxon>
    </lineage>
</organism>
<protein>
    <submittedName>
        <fullName evidence="1">Uncharacterized protein</fullName>
    </submittedName>
</protein>
<proteinExistence type="predicted"/>
<dbReference type="GeneID" id="36405879"/>
<evidence type="ECO:0000313" key="2">
    <source>
        <dbReference type="Proteomes" id="UP000054928"/>
    </source>
</evidence>
<dbReference type="AlphaFoldDB" id="A0A0P1AIG3"/>
<dbReference type="Proteomes" id="UP000054928">
    <property type="component" value="Unassembled WGS sequence"/>
</dbReference>
<keyword evidence="2" id="KW-1185">Reference proteome</keyword>
<sequence>MARSAYSFYVCNGPDHEILCVEESDEPARDLVESIRHARVAAKFSLILP</sequence>
<name>A0A0P1AIG3_PLAHL</name>